<dbReference type="PANTHER" id="PTHR24421">
    <property type="entry name" value="NITRATE/NITRITE SENSOR PROTEIN NARX-RELATED"/>
    <property type="match status" value="1"/>
</dbReference>
<evidence type="ECO:0000256" key="7">
    <source>
        <dbReference type="SAM" id="Phobius"/>
    </source>
</evidence>
<accession>A0A543PWM8</accession>
<dbReference type="AlphaFoldDB" id="A0A543PWM8"/>
<reference evidence="8 9" key="1">
    <citation type="submission" date="2019-06" db="EMBL/GenBank/DDBJ databases">
        <title>Sequencing the genomes of 1000 actinobacteria strains.</title>
        <authorList>
            <person name="Klenk H.-P."/>
        </authorList>
    </citation>
    <scope>NUCLEOTIDE SEQUENCE [LARGE SCALE GENOMIC DNA]</scope>
    <source>
        <strain evidence="8 9">DSM 21776</strain>
    </source>
</reference>
<feature type="transmembrane region" description="Helical" evidence="7">
    <location>
        <begin position="154"/>
        <end position="173"/>
    </location>
</feature>
<dbReference type="InterPro" id="IPR036890">
    <property type="entry name" value="HATPase_C_sf"/>
</dbReference>
<keyword evidence="7" id="KW-0472">Membrane</keyword>
<dbReference type="Proteomes" id="UP000320085">
    <property type="component" value="Unassembled WGS sequence"/>
</dbReference>
<dbReference type="SUPFAM" id="SSF55874">
    <property type="entry name" value="ATPase domain of HSP90 chaperone/DNA topoisomerase II/histidine kinase"/>
    <property type="match status" value="1"/>
</dbReference>
<feature type="transmembrane region" description="Helical" evidence="7">
    <location>
        <begin position="83"/>
        <end position="102"/>
    </location>
</feature>
<evidence type="ECO:0000256" key="2">
    <source>
        <dbReference type="ARBA" id="ARBA00012438"/>
    </source>
</evidence>
<dbReference type="Gene3D" id="3.30.565.10">
    <property type="entry name" value="Histidine kinase-like ATPase, C-terminal domain"/>
    <property type="match status" value="1"/>
</dbReference>
<sequence length="509" mass="52144">MIAVAGLGGMLTAASFAVPRAAGAPTPSLLDLAVPVVLLVVAVGIARWPVPAVLLAAAAAIWSGTGLSGHLPSWLGALVERAATWPHSAVVVAVLFLPFGTVGRTRRFLAAAAGVVAVLGSLGVGVPVFAFLGLVLVAAAATWWPGIKAVPVRWTVGTQLVIGAGWMAVPLLVGAVGVRVLADLIDLLLVLSALMVSAIERLTGQLKGTVADELGRRVGAVLGTGPVVVHFPLGAGYVDVTGLPAYPDEDSSRILEHGREVARFSPAADVPDALDPVLARDLAPVAAIAALSHERRELGTEIAASRRRLAVAAEGERARAEDALTRTVLARLDRIEECLGDDAGIADRLGRLRDELGVLVAGLDPLRGRTLGEALRTLGSGLDVVVAPDLDAPAEIARVAWWIASESVANARKHAPGARVVVSASRDEQQLIVRVTDDGPGGADPAGRGLLGVTDRAAVVDGTLTVRSDHTGTVVEGRLPCASSTGTPVVDSRAGADPRTPRAFLASSV</sequence>
<keyword evidence="4" id="KW-0418">Kinase</keyword>
<evidence type="ECO:0000256" key="1">
    <source>
        <dbReference type="ARBA" id="ARBA00000085"/>
    </source>
</evidence>
<evidence type="ECO:0000256" key="6">
    <source>
        <dbReference type="SAM" id="MobiDB-lite"/>
    </source>
</evidence>
<dbReference type="EC" id="2.7.13.3" evidence="2"/>
<dbReference type="GO" id="GO:0004673">
    <property type="term" value="F:protein histidine kinase activity"/>
    <property type="evidence" value="ECO:0007669"/>
    <property type="project" value="UniProtKB-EC"/>
</dbReference>
<evidence type="ECO:0000313" key="9">
    <source>
        <dbReference type="Proteomes" id="UP000320085"/>
    </source>
</evidence>
<name>A0A543PWM8_9MICO</name>
<keyword evidence="3" id="KW-0808">Transferase</keyword>
<organism evidence="8 9">
    <name type="scientific">Humibacillus xanthopallidus</name>
    <dbReference type="NCBI Taxonomy" id="412689"/>
    <lineage>
        <taxon>Bacteria</taxon>
        <taxon>Bacillati</taxon>
        <taxon>Actinomycetota</taxon>
        <taxon>Actinomycetes</taxon>
        <taxon>Micrococcales</taxon>
        <taxon>Intrasporangiaceae</taxon>
        <taxon>Humibacillus</taxon>
    </lineage>
</organism>
<feature type="region of interest" description="Disordered" evidence="6">
    <location>
        <begin position="485"/>
        <end position="509"/>
    </location>
</feature>
<protein>
    <recommendedName>
        <fullName evidence="2">histidine kinase</fullName>
        <ecNumber evidence="2">2.7.13.3</ecNumber>
    </recommendedName>
</protein>
<evidence type="ECO:0000256" key="3">
    <source>
        <dbReference type="ARBA" id="ARBA00022679"/>
    </source>
</evidence>
<dbReference type="CDD" id="cd16917">
    <property type="entry name" value="HATPase_UhpB-NarQ-NarX-like"/>
    <property type="match status" value="1"/>
</dbReference>
<feature type="transmembrane region" description="Helical" evidence="7">
    <location>
        <begin position="109"/>
        <end position="142"/>
    </location>
</feature>
<feature type="transmembrane region" description="Helical" evidence="7">
    <location>
        <begin position="27"/>
        <end position="45"/>
    </location>
</feature>
<gene>
    <name evidence="8" type="ORF">FHX52_1618</name>
</gene>
<comment type="caution">
    <text evidence="8">The sequence shown here is derived from an EMBL/GenBank/DDBJ whole genome shotgun (WGS) entry which is preliminary data.</text>
</comment>
<proteinExistence type="predicted"/>
<evidence type="ECO:0000256" key="5">
    <source>
        <dbReference type="ARBA" id="ARBA00023012"/>
    </source>
</evidence>
<dbReference type="EMBL" id="VFQF01000001">
    <property type="protein sequence ID" value="TQN48484.1"/>
    <property type="molecule type" value="Genomic_DNA"/>
</dbReference>
<comment type="catalytic activity">
    <reaction evidence="1">
        <text>ATP + protein L-histidine = ADP + protein N-phospho-L-histidine.</text>
        <dbReference type="EC" id="2.7.13.3"/>
    </reaction>
</comment>
<dbReference type="PANTHER" id="PTHR24421:SF10">
    <property type="entry name" value="NITRATE_NITRITE SENSOR PROTEIN NARQ"/>
    <property type="match status" value="1"/>
</dbReference>
<dbReference type="InterPro" id="IPR050482">
    <property type="entry name" value="Sensor_HK_TwoCompSys"/>
</dbReference>
<evidence type="ECO:0000313" key="8">
    <source>
        <dbReference type="EMBL" id="TQN48484.1"/>
    </source>
</evidence>
<keyword evidence="7" id="KW-1133">Transmembrane helix</keyword>
<keyword evidence="5" id="KW-0902">Two-component regulatory system</keyword>
<feature type="transmembrane region" description="Helical" evidence="7">
    <location>
        <begin position="52"/>
        <end position="71"/>
    </location>
</feature>
<keyword evidence="7" id="KW-0812">Transmembrane</keyword>
<dbReference type="GO" id="GO:0000160">
    <property type="term" value="P:phosphorelay signal transduction system"/>
    <property type="evidence" value="ECO:0007669"/>
    <property type="project" value="UniProtKB-KW"/>
</dbReference>
<evidence type="ECO:0000256" key="4">
    <source>
        <dbReference type="ARBA" id="ARBA00022777"/>
    </source>
</evidence>